<dbReference type="AlphaFoldDB" id="A0A7U2NDW3"/>
<dbReference type="RefSeq" id="WP_059014969.1">
    <property type="nucleotide sequence ID" value="NZ_BCNG01000056.1"/>
</dbReference>
<evidence type="ECO:0000313" key="1">
    <source>
        <dbReference type="EMBL" id="QRE03326.1"/>
    </source>
</evidence>
<organism evidence="1 2">
    <name type="scientific">Flavobacterium psychrophilum</name>
    <dbReference type="NCBI Taxonomy" id="96345"/>
    <lineage>
        <taxon>Bacteria</taxon>
        <taxon>Pseudomonadati</taxon>
        <taxon>Bacteroidota</taxon>
        <taxon>Flavobacteriia</taxon>
        <taxon>Flavobacteriales</taxon>
        <taxon>Flavobacteriaceae</taxon>
        <taxon>Flavobacterium</taxon>
    </lineage>
</organism>
<evidence type="ECO:0000313" key="2">
    <source>
        <dbReference type="Proteomes" id="UP000596329"/>
    </source>
</evidence>
<accession>A0A7U2NDW3</accession>
<proteinExistence type="predicted"/>
<dbReference type="Proteomes" id="UP000596329">
    <property type="component" value="Chromosome"/>
</dbReference>
<reference evidence="1 2" key="1">
    <citation type="submission" date="2020-07" db="EMBL/GenBank/DDBJ databases">
        <title>Genomic characterization of Flavobacterium psychrophilum strains.</title>
        <authorList>
            <person name="Castillo D."/>
            <person name="Jorgensen J."/>
            <person name="Middelboe M."/>
        </authorList>
    </citation>
    <scope>NUCLEOTIDE SEQUENCE [LARGE SCALE GENOMIC DNA]</scope>
    <source>
        <strain evidence="1 2">FPS-R7</strain>
    </source>
</reference>
<protein>
    <submittedName>
        <fullName evidence="1">Uncharacterized protein</fullName>
    </submittedName>
</protein>
<name>A0A7U2NDW3_FLAPS</name>
<sequence>MKFIYLQIAFIFMISQFIYSQENTNCNVKYKTEVTEYTKQDVYTDKFALVNWDFSDVKEAAIKIEIVPILDCFNKEKAIEYKDPFFINIGNTENGVTGSKVLIHTEMMSKCFKWRVIITKTNCEKTSDWQYYYFISVTNYKK</sequence>
<dbReference type="EMBL" id="CP059075">
    <property type="protein sequence ID" value="QRE03326.1"/>
    <property type="molecule type" value="Genomic_DNA"/>
</dbReference>
<gene>
    <name evidence="1" type="ORF">H0H26_10525</name>
</gene>